<reference evidence="1 2" key="1">
    <citation type="journal article" date="2019" name="J Genomics">
        <title>The Draft Genome of a Hydrogen-producing Cyanobacterium, Arthrospira platensis NIES-46.</title>
        <authorList>
            <person name="Suzuki S."/>
            <person name="Yamaguchi H."/>
            <person name="Kawachi M."/>
        </authorList>
    </citation>
    <scope>NUCLEOTIDE SEQUENCE [LARGE SCALE GENOMIC DNA]</scope>
    <source>
        <strain evidence="1 2">NIES-46</strain>
    </source>
</reference>
<dbReference type="Proteomes" id="UP000326169">
    <property type="component" value="Unassembled WGS sequence"/>
</dbReference>
<comment type="caution">
    <text evidence="1">The sequence shown here is derived from an EMBL/GenBank/DDBJ whole genome shotgun (WGS) entry which is preliminary data.</text>
</comment>
<gene>
    <name evidence="1" type="ORF">NIES46_15280</name>
</gene>
<proteinExistence type="predicted"/>
<accession>A0A5M3T644</accession>
<sequence>MKCKLSDYTKKLGVSYPTPGRCWKSKQLPHTTKQTVTRQIMVDFHAHSLAPSAKIVRQFVPWLHQRQNLVI</sequence>
<protein>
    <recommendedName>
        <fullName evidence="3">Transposase</fullName>
    </recommendedName>
</protein>
<keyword evidence="2" id="KW-1185">Reference proteome</keyword>
<evidence type="ECO:0000313" key="1">
    <source>
        <dbReference type="EMBL" id="GCE93478.1"/>
    </source>
</evidence>
<name>A0A5M3T644_LIMPL</name>
<evidence type="ECO:0008006" key="3">
    <source>
        <dbReference type="Google" id="ProtNLM"/>
    </source>
</evidence>
<evidence type="ECO:0000313" key="2">
    <source>
        <dbReference type="Proteomes" id="UP000326169"/>
    </source>
</evidence>
<organism evidence="1 2">
    <name type="scientific">Limnospira platensis NIES-46</name>
    <dbReference type="NCBI Taxonomy" id="1236695"/>
    <lineage>
        <taxon>Bacteria</taxon>
        <taxon>Bacillati</taxon>
        <taxon>Cyanobacteriota</taxon>
        <taxon>Cyanophyceae</taxon>
        <taxon>Oscillatoriophycideae</taxon>
        <taxon>Oscillatoriales</taxon>
        <taxon>Sirenicapillariaceae</taxon>
        <taxon>Limnospira</taxon>
    </lineage>
</organism>
<dbReference type="EMBL" id="BIMW01000074">
    <property type="protein sequence ID" value="GCE93478.1"/>
    <property type="molecule type" value="Genomic_DNA"/>
</dbReference>